<evidence type="ECO:0000313" key="2">
    <source>
        <dbReference type="Proteomes" id="UP000787472"/>
    </source>
</evidence>
<reference evidence="1" key="1">
    <citation type="submission" date="2020-03" db="EMBL/GenBank/DDBJ databases">
        <authorList>
            <person name="Guo F."/>
        </authorList>
    </citation>
    <scope>NUCLEOTIDE SEQUENCE</scope>
    <source>
        <strain evidence="1">JCM 30134</strain>
    </source>
</reference>
<dbReference type="Proteomes" id="UP000787472">
    <property type="component" value="Unassembled WGS sequence"/>
</dbReference>
<comment type="caution">
    <text evidence="1">The sequence shown here is derived from an EMBL/GenBank/DDBJ whole genome shotgun (WGS) entry which is preliminary data.</text>
</comment>
<keyword evidence="2" id="KW-1185">Reference proteome</keyword>
<gene>
    <name evidence="1" type="ORF">G8770_05500</name>
</gene>
<evidence type="ECO:0000313" key="1">
    <source>
        <dbReference type="EMBL" id="NHO64995.1"/>
    </source>
</evidence>
<name>A0A9E5JUV1_9GAMM</name>
<organism evidence="1 2">
    <name type="scientific">Pseudomaricurvus hydrocarbonicus</name>
    <dbReference type="NCBI Taxonomy" id="1470433"/>
    <lineage>
        <taxon>Bacteria</taxon>
        <taxon>Pseudomonadati</taxon>
        <taxon>Pseudomonadota</taxon>
        <taxon>Gammaproteobacteria</taxon>
        <taxon>Cellvibrionales</taxon>
        <taxon>Cellvibrionaceae</taxon>
        <taxon>Pseudomaricurvus</taxon>
    </lineage>
</organism>
<proteinExistence type="predicted"/>
<dbReference type="AlphaFoldDB" id="A0A9E5JUV1"/>
<dbReference type="EMBL" id="JAAONZ010000003">
    <property type="protein sequence ID" value="NHO64995.1"/>
    <property type="molecule type" value="Genomic_DNA"/>
</dbReference>
<protein>
    <submittedName>
        <fullName evidence="1">Uncharacterized protein</fullName>
    </submittedName>
</protein>
<sequence>MGISAGASADGNSIDKVYDPYVNQLEKELEYRVLYQDDNDDERDGAQRHILGAGLSWSDNLFTELYLIGKKTPAEDFEISAVEAEVKIQLTEQGEYSRDWGVLFELEAERDEHIREASTTLIVLQEWSRWVGTANLSLGYEWGNDIDNEWETAFAGQLRYRYRAALEPALELYWGESSQGLGPVISGSQRLGGRRQLMWELGVILGLDDETPDRNWKLTLEYEF</sequence>
<accession>A0A9E5JUV1</accession>